<dbReference type="EMBL" id="JBHSAM010000033">
    <property type="protein sequence ID" value="MFC4102474.1"/>
    <property type="molecule type" value="Genomic_DNA"/>
</dbReference>
<proteinExistence type="predicted"/>
<name>A0ABV8K8X3_9BACL</name>
<dbReference type="Proteomes" id="UP001595715">
    <property type="component" value="Unassembled WGS sequence"/>
</dbReference>
<dbReference type="RefSeq" id="WP_377721091.1">
    <property type="nucleotide sequence ID" value="NZ_JBHSAM010000033.1"/>
</dbReference>
<accession>A0ABV8K8X3</accession>
<keyword evidence="2" id="KW-1185">Reference proteome</keyword>
<evidence type="ECO:0000313" key="2">
    <source>
        <dbReference type="Proteomes" id="UP001595715"/>
    </source>
</evidence>
<comment type="caution">
    <text evidence="1">The sequence shown here is derived from an EMBL/GenBank/DDBJ whole genome shotgun (WGS) entry which is preliminary data.</text>
</comment>
<protein>
    <submittedName>
        <fullName evidence="1">Uncharacterized protein</fullName>
    </submittedName>
</protein>
<organism evidence="1 2">
    <name type="scientific">Paenibacillus xanthanilyticus</name>
    <dbReference type="NCBI Taxonomy" id="1783531"/>
    <lineage>
        <taxon>Bacteria</taxon>
        <taxon>Bacillati</taxon>
        <taxon>Bacillota</taxon>
        <taxon>Bacilli</taxon>
        <taxon>Bacillales</taxon>
        <taxon>Paenibacillaceae</taxon>
        <taxon>Paenibacillus</taxon>
    </lineage>
</organism>
<sequence length="181" mass="21105">MDAIIITPHVGIGPFRLGMSREAVEQVFLDLVDWRFDDGTTADPSYIEMLFIREHFEYDTNGRVKFIQLNNPNYLSQFRIPCLFQGVDVFATKAEELIHTLRKEHSMIGDIDPKTGFTFAIKELELCFWREGIMNDDIMKDPGFLEMSEENRELEKRYFYFTTVSIGAPGYFDFMDDTPGR</sequence>
<reference evidence="2" key="1">
    <citation type="journal article" date="2019" name="Int. J. Syst. Evol. Microbiol.">
        <title>The Global Catalogue of Microorganisms (GCM) 10K type strain sequencing project: providing services to taxonomists for standard genome sequencing and annotation.</title>
        <authorList>
            <consortium name="The Broad Institute Genomics Platform"/>
            <consortium name="The Broad Institute Genome Sequencing Center for Infectious Disease"/>
            <person name="Wu L."/>
            <person name="Ma J."/>
        </authorList>
    </citation>
    <scope>NUCLEOTIDE SEQUENCE [LARGE SCALE GENOMIC DNA]</scope>
    <source>
        <strain evidence="2">IBRC-M 10987</strain>
    </source>
</reference>
<evidence type="ECO:0000313" key="1">
    <source>
        <dbReference type="EMBL" id="MFC4102474.1"/>
    </source>
</evidence>
<gene>
    <name evidence="1" type="ORF">ACFOZ8_22915</name>
</gene>